<dbReference type="InterPro" id="IPR029488">
    <property type="entry name" value="Hmw/CFAP97"/>
</dbReference>
<dbReference type="InterPro" id="IPR038791">
    <property type="entry name" value="Cfap97/Hemingway"/>
</dbReference>
<evidence type="ECO:0000256" key="1">
    <source>
        <dbReference type="ARBA" id="ARBA00008315"/>
    </source>
</evidence>
<feature type="non-terminal residue" evidence="2">
    <location>
        <position position="1"/>
    </location>
</feature>
<reference evidence="2" key="1">
    <citation type="submission" date="2015-07" db="EMBL/GenBank/DDBJ databases">
        <title>Adaptation to a free-living lifestyle via gene acquisitions in the diplomonad Trepomonas sp. PC1.</title>
        <authorList>
            <person name="Xu F."/>
            <person name="Jerlstrom-Hultqvist J."/>
            <person name="Kolisko M."/>
            <person name="Simpson A.G.B."/>
            <person name="Roger A.J."/>
            <person name="Svard S.G."/>
            <person name="Andersson J.O."/>
        </authorList>
    </citation>
    <scope>NUCLEOTIDE SEQUENCE</scope>
    <source>
        <strain evidence="2">PC1</strain>
    </source>
</reference>
<comment type="similarity">
    <text evidence="1">Belongs to the CFAP97 family.</text>
</comment>
<name>A0A146KCL1_9EUKA</name>
<protein>
    <submittedName>
        <fullName evidence="2">Uncharacterized protein</fullName>
    </submittedName>
</protein>
<dbReference type="PANTHER" id="PTHR23035">
    <property type="entry name" value="CILIA- AND FLAGELLA-ASSOCIATED PROTEIN 97-RELATED"/>
    <property type="match status" value="1"/>
</dbReference>
<evidence type="ECO:0000313" key="2">
    <source>
        <dbReference type="EMBL" id="JAP93654.1"/>
    </source>
</evidence>
<accession>A0A146KCL1</accession>
<sequence>RIQGTDPNVYLEAERKKQFDNYYSKKVTQVKSSVNRDPPKQLVHLQERGLQKYMEKQRQLQIDKDNATLLKRIEYQYTEAKGLDTQLVQRGPRSLNKLRREEELQRITEENRRLHQKLIEAKPTINNQEMKQQYQSHKYYSLLKQRNPTVFLDENRGNMLKQQLEEQIEGDYIEQKKALLEELAQLQIVEREIIEEELPDYDLLIPEMLQQEEIQEDDDGFTGKEVYVTQKE</sequence>
<dbReference type="EMBL" id="GDID01002952">
    <property type="protein sequence ID" value="JAP93654.1"/>
    <property type="molecule type" value="Transcribed_RNA"/>
</dbReference>
<dbReference type="AlphaFoldDB" id="A0A146KCL1"/>
<proteinExistence type="inferred from homology"/>
<dbReference type="PANTHER" id="PTHR23035:SF2">
    <property type="entry name" value="KIAA1430 HOMOLOGUE"/>
    <property type="match status" value="1"/>
</dbReference>
<organism evidence="2">
    <name type="scientific">Trepomonas sp. PC1</name>
    <dbReference type="NCBI Taxonomy" id="1076344"/>
    <lineage>
        <taxon>Eukaryota</taxon>
        <taxon>Metamonada</taxon>
        <taxon>Diplomonadida</taxon>
        <taxon>Hexamitidae</taxon>
        <taxon>Hexamitinae</taxon>
        <taxon>Trepomonas</taxon>
    </lineage>
</organism>
<dbReference type="Pfam" id="PF13879">
    <property type="entry name" value="Hmw_CFAP97"/>
    <property type="match status" value="1"/>
</dbReference>
<gene>
    <name evidence="2" type="ORF">TPC1_13989</name>
</gene>